<evidence type="ECO:0000313" key="4">
    <source>
        <dbReference type="Proteomes" id="UP000193010"/>
    </source>
</evidence>
<proteinExistence type="predicted"/>
<keyword evidence="2" id="KW-1133">Transmembrane helix</keyword>
<feature type="region of interest" description="Disordered" evidence="1">
    <location>
        <begin position="38"/>
        <end position="75"/>
    </location>
</feature>
<protein>
    <recommendedName>
        <fullName evidence="5">Serine hydrolase</fullName>
    </recommendedName>
</protein>
<feature type="transmembrane region" description="Helical" evidence="2">
    <location>
        <begin position="12"/>
        <end position="32"/>
    </location>
</feature>
<gene>
    <name evidence="3" type="ORF">AWC05_28890</name>
</gene>
<dbReference type="EMBL" id="LQOV01000028">
    <property type="protein sequence ID" value="ORV49915.1"/>
    <property type="molecule type" value="Genomic_DNA"/>
</dbReference>
<evidence type="ECO:0008006" key="5">
    <source>
        <dbReference type="Google" id="ProtNLM"/>
    </source>
</evidence>
<evidence type="ECO:0000313" key="3">
    <source>
        <dbReference type="EMBL" id="ORV49915.1"/>
    </source>
</evidence>
<reference evidence="3 4" key="1">
    <citation type="submission" date="2016-01" db="EMBL/GenBank/DDBJ databases">
        <title>The new phylogeny of the genus Mycobacterium.</title>
        <authorList>
            <person name="Tarcisio F."/>
            <person name="Conor M."/>
            <person name="Antonella G."/>
            <person name="Elisabetta G."/>
            <person name="Giulia F.S."/>
            <person name="Sara T."/>
            <person name="Anna F."/>
            <person name="Clotilde B."/>
            <person name="Roberto B."/>
            <person name="Veronica D.S."/>
            <person name="Fabio R."/>
            <person name="Monica P."/>
            <person name="Olivier J."/>
            <person name="Enrico T."/>
            <person name="Nicola S."/>
        </authorList>
    </citation>
    <scope>NUCLEOTIDE SEQUENCE [LARGE SCALE GENOMIC DNA]</scope>
    <source>
        <strain evidence="3 4">DSM 44852</strain>
    </source>
</reference>
<dbReference type="InterPro" id="IPR012338">
    <property type="entry name" value="Beta-lactam/transpept-like"/>
</dbReference>
<evidence type="ECO:0000256" key="2">
    <source>
        <dbReference type="SAM" id="Phobius"/>
    </source>
</evidence>
<organism evidence="3 4">
    <name type="scientific">Mycobacterium florentinum</name>
    <dbReference type="NCBI Taxonomy" id="292462"/>
    <lineage>
        <taxon>Bacteria</taxon>
        <taxon>Bacillati</taxon>
        <taxon>Actinomycetota</taxon>
        <taxon>Actinomycetes</taxon>
        <taxon>Mycobacteriales</taxon>
        <taxon>Mycobacteriaceae</taxon>
        <taxon>Mycobacterium</taxon>
        <taxon>Mycobacterium simiae complex</taxon>
    </lineage>
</organism>
<dbReference type="AlphaFoldDB" id="A0A1X1TZB4"/>
<dbReference type="SUPFAM" id="SSF56601">
    <property type="entry name" value="beta-lactamase/transpeptidase-like"/>
    <property type="match status" value="1"/>
</dbReference>
<dbReference type="Proteomes" id="UP000193010">
    <property type="component" value="Unassembled WGS sequence"/>
</dbReference>
<sequence length="317" mass="33287">MSPRLRRRQYAIIGAAAAVIIVAAGVVVAIRLTGSNPPGRPANAAQTSASPTQTQSTGTQTQTPPLVANVTPGSPDSATLKAEFAKLQSEIDGSVGIAIAPAGDGNAPIVLGQWSIGPAWSTMKIPLVVAALRQPGHGDITDAMTSAITKSDNDAAESIWEGLGKPAEAARTVENVLVEAGDHTTVESQRIRPEFTAFGQTKWPLADQVRFAAFMACDARDAPVRELMGQIEQNQRWGLGQIPNTAFKGGWGPSTERKYLVRQFGFITNPSSGAVSVVAVAVEPTSGSFDDGTADLDKIAGWLKERIDILPHGQCGR</sequence>
<keyword evidence="4" id="KW-1185">Reference proteome</keyword>
<name>A0A1X1TZB4_MYCFL</name>
<dbReference type="STRING" id="292462.AWC05_28890"/>
<evidence type="ECO:0000256" key="1">
    <source>
        <dbReference type="SAM" id="MobiDB-lite"/>
    </source>
</evidence>
<dbReference type="Gene3D" id="3.40.710.10">
    <property type="entry name" value="DD-peptidase/beta-lactamase superfamily"/>
    <property type="match status" value="1"/>
</dbReference>
<accession>A0A1X1TZB4</accession>
<feature type="compositionally biased region" description="Low complexity" evidence="1">
    <location>
        <begin position="44"/>
        <end position="65"/>
    </location>
</feature>
<keyword evidence="2" id="KW-0472">Membrane</keyword>
<keyword evidence="2" id="KW-0812">Transmembrane</keyword>
<comment type="caution">
    <text evidence="3">The sequence shown here is derived from an EMBL/GenBank/DDBJ whole genome shotgun (WGS) entry which is preliminary data.</text>
</comment>